<sequence length="440" mass="49648">MGYLPKSSSILIVGTGTFGLSTAVHLARRGFTNIQCLDRYPYPSPDSAGYDVNKIIGMRNDTALTARVSREALAGWQEPLFESVWHEVGLITSATNDEAVEYCRRAYHSWIDCGEGDNVHWLESADNFREHVPQLRDGSIPNWRGFFHKRAGWAYAKEALRIMGNEAARLGVKFATGPLATMQSLLLDDQQRAVGVVAEDGTQWIADRIVLCTGAWSDALIDTEGQLEAKCWTLAHIQLTPEECAEYKDMPVVMNLEEGFFFEPSDDGQIKICNEFPGFTHRLTLLDGRPTSQPRSQAQNPGDTIPHQSRTEIRQFLAKTIPKFKDRPFVTEKMCWCTDTHDRNWLLDVHPKHPRLIVATGDSGVAFKMLPVMGKYISDLVEGKSLDPMVKEAWKWRPDKKSRDQRWGGDGKTRDLNDMDGWKAGKPKEELLVLPKESKL</sequence>
<dbReference type="AlphaFoldDB" id="A0AAV9QGC0"/>
<keyword evidence="9" id="KW-1185">Reference proteome</keyword>
<dbReference type="EMBL" id="JAXLQG010000005">
    <property type="protein sequence ID" value="KAK5539978.1"/>
    <property type="molecule type" value="Genomic_DNA"/>
</dbReference>
<keyword evidence="5" id="KW-0560">Oxidoreductase</keyword>
<evidence type="ECO:0000313" key="8">
    <source>
        <dbReference type="EMBL" id="KAK5539978.1"/>
    </source>
</evidence>
<dbReference type="SUPFAM" id="SSF51905">
    <property type="entry name" value="FAD/NAD(P)-binding domain"/>
    <property type="match status" value="1"/>
</dbReference>
<name>A0AAV9QGC0_9PEZI</name>
<proteinExistence type="inferred from homology"/>
<dbReference type="GO" id="GO:0051698">
    <property type="term" value="F:saccharopine oxidase activity"/>
    <property type="evidence" value="ECO:0007669"/>
    <property type="project" value="TreeGrafter"/>
</dbReference>
<dbReference type="PANTHER" id="PTHR10961">
    <property type="entry name" value="PEROXISOMAL SARCOSINE OXIDASE"/>
    <property type="match status" value="1"/>
</dbReference>
<gene>
    <name evidence="8" type="ORF">LTR25_003683</name>
</gene>
<feature type="region of interest" description="Disordered" evidence="6">
    <location>
        <begin position="397"/>
        <end position="423"/>
    </location>
</feature>
<feature type="region of interest" description="Disordered" evidence="6">
    <location>
        <begin position="287"/>
        <end position="309"/>
    </location>
</feature>
<dbReference type="Proteomes" id="UP001345827">
    <property type="component" value="Unassembled WGS sequence"/>
</dbReference>
<dbReference type="GO" id="GO:0050660">
    <property type="term" value="F:flavin adenine dinucleotide binding"/>
    <property type="evidence" value="ECO:0007669"/>
    <property type="project" value="InterPro"/>
</dbReference>
<evidence type="ECO:0000256" key="1">
    <source>
        <dbReference type="ARBA" id="ARBA00001974"/>
    </source>
</evidence>
<feature type="domain" description="FAD dependent oxidoreductase" evidence="7">
    <location>
        <begin position="10"/>
        <end position="380"/>
    </location>
</feature>
<dbReference type="GO" id="GO:0008115">
    <property type="term" value="F:sarcosine oxidase activity"/>
    <property type="evidence" value="ECO:0007669"/>
    <property type="project" value="TreeGrafter"/>
</dbReference>
<dbReference type="Pfam" id="PF01266">
    <property type="entry name" value="DAO"/>
    <property type="match status" value="1"/>
</dbReference>
<dbReference type="Gene3D" id="3.30.9.10">
    <property type="entry name" value="D-Amino Acid Oxidase, subunit A, domain 2"/>
    <property type="match status" value="1"/>
</dbReference>
<reference evidence="8 9" key="1">
    <citation type="submission" date="2023-06" db="EMBL/GenBank/DDBJ databases">
        <title>Black Yeasts Isolated from many extreme environments.</title>
        <authorList>
            <person name="Coleine C."/>
            <person name="Stajich J.E."/>
            <person name="Selbmann L."/>
        </authorList>
    </citation>
    <scope>NUCLEOTIDE SEQUENCE [LARGE SCALE GENOMIC DNA]</scope>
    <source>
        <strain evidence="8 9">CCFEE 5887</strain>
    </source>
</reference>
<evidence type="ECO:0000256" key="2">
    <source>
        <dbReference type="ARBA" id="ARBA00010989"/>
    </source>
</evidence>
<comment type="caution">
    <text evidence="8">The sequence shown here is derived from an EMBL/GenBank/DDBJ whole genome shotgun (WGS) entry which is preliminary data.</text>
</comment>
<comment type="cofactor">
    <cofactor evidence="1">
        <name>FAD</name>
        <dbReference type="ChEBI" id="CHEBI:57692"/>
    </cofactor>
</comment>
<keyword evidence="4" id="KW-0274">FAD</keyword>
<dbReference type="PANTHER" id="PTHR10961:SF26">
    <property type="entry name" value="L-SACCHAROPINE OXIDASE"/>
    <property type="match status" value="1"/>
</dbReference>
<evidence type="ECO:0000256" key="4">
    <source>
        <dbReference type="ARBA" id="ARBA00022827"/>
    </source>
</evidence>
<dbReference type="Gene3D" id="3.50.50.60">
    <property type="entry name" value="FAD/NAD(P)-binding domain"/>
    <property type="match status" value="1"/>
</dbReference>
<evidence type="ECO:0000259" key="7">
    <source>
        <dbReference type="Pfam" id="PF01266"/>
    </source>
</evidence>
<keyword evidence="3" id="KW-0285">Flavoprotein</keyword>
<organism evidence="8 9">
    <name type="scientific">Vermiconidia calcicola</name>
    <dbReference type="NCBI Taxonomy" id="1690605"/>
    <lineage>
        <taxon>Eukaryota</taxon>
        <taxon>Fungi</taxon>
        <taxon>Dikarya</taxon>
        <taxon>Ascomycota</taxon>
        <taxon>Pezizomycotina</taxon>
        <taxon>Dothideomycetes</taxon>
        <taxon>Dothideomycetidae</taxon>
        <taxon>Mycosphaerellales</taxon>
        <taxon>Extremaceae</taxon>
        <taxon>Vermiconidia</taxon>
    </lineage>
</organism>
<protein>
    <recommendedName>
        <fullName evidence="7">FAD dependent oxidoreductase domain-containing protein</fullName>
    </recommendedName>
</protein>
<dbReference type="InterPro" id="IPR006076">
    <property type="entry name" value="FAD-dep_OxRdtase"/>
</dbReference>
<evidence type="ECO:0000256" key="5">
    <source>
        <dbReference type="ARBA" id="ARBA00023002"/>
    </source>
</evidence>
<accession>A0AAV9QGC0</accession>
<dbReference type="InterPro" id="IPR045170">
    <property type="entry name" value="MTOX"/>
</dbReference>
<feature type="compositionally biased region" description="Polar residues" evidence="6">
    <location>
        <begin position="290"/>
        <end position="308"/>
    </location>
</feature>
<dbReference type="InterPro" id="IPR036188">
    <property type="entry name" value="FAD/NAD-bd_sf"/>
</dbReference>
<comment type="similarity">
    <text evidence="2">Belongs to the MSOX/MTOX family.</text>
</comment>
<evidence type="ECO:0000313" key="9">
    <source>
        <dbReference type="Proteomes" id="UP001345827"/>
    </source>
</evidence>
<evidence type="ECO:0000256" key="6">
    <source>
        <dbReference type="SAM" id="MobiDB-lite"/>
    </source>
</evidence>
<evidence type="ECO:0000256" key="3">
    <source>
        <dbReference type="ARBA" id="ARBA00022630"/>
    </source>
</evidence>